<evidence type="ECO:0000313" key="2">
    <source>
        <dbReference type="EMBL" id="QKW47754.1"/>
    </source>
</evidence>
<proteinExistence type="predicted"/>
<dbReference type="Pfam" id="PF10901">
    <property type="entry name" value="DUF2690"/>
    <property type="match status" value="1"/>
</dbReference>
<feature type="signal peptide" evidence="1">
    <location>
        <begin position="1"/>
        <end position="28"/>
    </location>
</feature>
<evidence type="ECO:0000256" key="1">
    <source>
        <dbReference type="SAM" id="SignalP"/>
    </source>
</evidence>
<dbReference type="InterPro" id="IPR021224">
    <property type="entry name" value="DUF2690"/>
</dbReference>
<keyword evidence="1" id="KW-0732">Signal</keyword>
<dbReference type="EMBL" id="CP054927">
    <property type="protein sequence ID" value="QKW47754.1"/>
    <property type="molecule type" value="Genomic_DNA"/>
</dbReference>
<keyword evidence="2" id="KW-0614">Plasmid</keyword>
<dbReference type="Proteomes" id="UP000509345">
    <property type="component" value="Plasmid unnamed1"/>
</dbReference>
<accession>A0A7H8MZU9</accession>
<gene>
    <name evidence="2" type="ORF">HUT09_34820</name>
</gene>
<protein>
    <submittedName>
        <fullName evidence="2">DUF2690 domain-containing protein</fullName>
    </submittedName>
</protein>
<dbReference type="AlphaFoldDB" id="A0A7H8MZU9"/>
<name>A0A7H8MZU9_STRMI</name>
<feature type="chain" id="PRO_5028886182" evidence="1">
    <location>
        <begin position="29"/>
        <end position="167"/>
    </location>
</feature>
<organism evidence="2 3">
    <name type="scientific">Streptomyces microflavus</name>
    <name type="common">Streptomyces lipmanii</name>
    <dbReference type="NCBI Taxonomy" id="1919"/>
    <lineage>
        <taxon>Bacteria</taxon>
        <taxon>Bacillati</taxon>
        <taxon>Actinomycetota</taxon>
        <taxon>Actinomycetes</taxon>
        <taxon>Kitasatosporales</taxon>
        <taxon>Streptomycetaceae</taxon>
        <taxon>Streptomyces</taxon>
    </lineage>
</organism>
<reference evidence="2 3" key="1">
    <citation type="submission" date="2020-06" db="EMBL/GenBank/DDBJ databases">
        <title>Genome mining for natural products.</title>
        <authorList>
            <person name="Zhang B."/>
            <person name="Shi J."/>
            <person name="Ge H."/>
        </authorList>
    </citation>
    <scope>NUCLEOTIDE SEQUENCE [LARGE SCALE GENOMIC DNA]</scope>
    <source>
        <strain evidence="2 3">NA06532</strain>
        <plasmid evidence="2 3">unnamed1</plasmid>
    </source>
</reference>
<geneLocation type="plasmid" evidence="2 3">
    <name>unnamed1</name>
</geneLocation>
<evidence type="ECO:0000313" key="3">
    <source>
        <dbReference type="Proteomes" id="UP000509345"/>
    </source>
</evidence>
<sequence length="167" mass="17562">MGRTGQRALAVAVFVMSAVMVSTTNATAAPYDPYTGSNPHTTGCAADAVTIGTRQIRSPQAVFGTMEVRYSPSCQTNWVRAVMSVSNSSNIVTKGIRRISSQPDGQGGWLGFFQDYAYDPATGSSFGMQVFAPGATCITAMAIVRNASGQPLAFTGTHADNAWEGFC</sequence>